<organism evidence="3 4">
    <name type="scientific">Actinomyces oris</name>
    <dbReference type="NCBI Taxonomy" id="544580"/>
    <lineage>
        <taxon>Bacteria</taxon>
        <taxon>Bacillati</taxon>
        <taxon>Actinomycetota</taxon>
        <taxon>Actinomycetes</taxon>
        <taxon>Actinomycetales</taxon>
        <taxon>Actinomycetaceae</taxon>
        <taxon>Actinomyces</taxon>
    </lineage>
</organism>
<evidence type="ECO:0000256" key="1">
    <source>
        <dbReference type="SAM" id="Coils"/>
    </source>
</evidence>
<dbReference type="InterPro" id="IPR036390">
    <property type="entry name" value="WH_DNA-bd_sf"/>
</dbReference>
<gene>
    <name evidence="3" type="ORF">BKH31_06920</name>
</gene>
<sequence>MSSDADIVLLSLLAEQPRHGYDLDRVIEQRGYRQWTSLAFSSVYYLLKRLSERGLLESDEGSRGRRTVFRVTDAGRHELRNAAGARVLSPAPPCAGVLPALNAYPRLDDPELVALLAQRVEALLDRLDELRALRAQVDEEHALAIFDYEILRQEADLAWTRSLLKKADSDED</sequence>
<dbReference type="Gene3D" id="1.10.10.10">
    <property type="entry name" value="Winged helix-like DNA-binding domain superfamily/Winged helix DNA-binding domain"/>
    <property type="match status" value="1"/>
</dbReference>
<evidence type="ECO:0000313" key="3">
    <source>
        <dbReference type="EMBL" id="OLO46704.1"/>
    </source>
</evidence>
<protein>
    <submittedName>
        <fullName evidence="3">PadR family transcriptional regulator</fullName>
    </submittedName>
</protein>
<dbReference type="PANTHER" id="PTHR43252">
    <property type="entry name" value="TRANSCRIPTIONAL REGULATOR YQJI"/>
    <property type="match status" value="1"/>
</dbReference>
<dbReference type="EMBL" id="MSKK01000026">
    <property type="protein sequence ID" value="OLO46704.1"/>
    <property type="molecule type" value="Genomic_DNA"/>
</dbReference>
<reference evidence="3 4" key="1">
    <citation type="submission" date="2016-12" db="EMBL/GenBank/DDBJ databases">
        <title>Genomic comparison of strains in the 'Actinomyces naeslundii' group.</title>
        <authorList>
            <person name="Mughal S.R."/>
            <person name="Do T."/>
            <person name="Gilbert S.C."/>
            <person name="Witherden E.A."/>
            <person name="Didelot X."/>
            <person name="Beighton D."/>
        </authorList>
    </citation>
    <scope>NUCLEOTIDE SEQUENCE [LARGE SCALE GENOMIC DNA]</scope>
    <source>
        <strain evidence="3 4">R21091</strain>
    </source>
</reference>
<dbReference type="SUPFAM" id="SSF46785">
    <property type="entry name" value="Winged helix' DNA-binding domain"/>
    <property type="match status" value="1"/>
</dbReference>
<dbReference type="InterPro" id="IPR036388">
    <property type="entry name" value="WH-like_DNA-bd_sf"/>
</dbReference>
<feature type="coiled-coil region" evidence="1">
    <location>
        <begin position="113"/>
        <end position="140"/>
    </location>
</feature>
<comment type="caution">
    <text evidence="3">The sequence shown here is derived from an EMBL/GenBank/DDBJ whole genome shotgun (WGS) entry which is preliminary data.</text>
</comment>
<name>A0A1Q8VF44_9ACTO</name>
<dbReference type="AlphaFoldDB" id="A0A1Q8VF44"/>
<dbReference type="InterPro" id="IPR005149">
    <property type="entry name" value="Tscrpt_reg_PadR_N"/>
</dbReference>
<evidence type="ECO:0000259" key="2">
    <source>
        <dbReference type="Pfam" id="PF03551"/>
    </source>
</evidence>
<feature type="domain" description="Transcription regulator PadR N-terminal" evidence="2">
    <location>
        <begin position="9"/>
        <end position="80"/>
    </location>
</feature>
<proteinExistence type="predicted"/>
<evidence type="ECO:0000313" key="4">
    <source>
        <dbReference type="Proteomes" id="UP000186471"/>
    </source>
</evidence>
<dbReference type="Pfam" id="PF03551">
    <property type="entry name" value="PadR"/>
    <property type="match status" value="1"/>
</dbReference>
<keyword evidence="1" id="KW-0175">Coiled coil</keyword>
<dbReference type="Proteomes" id="UP000186471">
    <property type="component" value="Unassembled WGS sequence"/>
</dbReference>
<dbReference type="RefSeq" id="WP_075411642.1">
    <property type="nucleotide sequence ID" value="NZ_MSKK01000026.1"/>
</dbReference>
<accession>A0A1Q8VF44</accession>
<dbReference type="PANTHER" id="PTHR43252:SF7">
    <property type="entry name" value="TRANSCRIPTIONAL REGULATOR YQJI"/>
    <property type="match status" value="1"/>
</dbReference>
<dbReference type="OrthoDB" id="1683430at2"/>